<dbReference type="GO" id="GO:0030267">
    <property type="term" value="F:glyoxylate reductase (NADPH) activity"/>
    <property type="evidence" value="ECO:0007669"/>
    <property type="project" value="TreeGrafter"/>
</dbReference>
<gene>
    <name evidence="4" type="ORF">DHW61_02505</name>
</gene>
<dbReference type="PANTHER" id="PTHR10996:SF178">
    <property type="entry name" value="2-HYDROXYACID DEHYDROGENASE YGL185C-RELATED"/>
    <property type="match status" value="1"/>
</dbReference>
<dbReference type="Gene3D" id="3.40.50.720">
    <property type="entry name" value="NAD(P)-binding Rossmann-like Domain"/>
    <property type="match status" value="2"/>
</dbReference>
<dbReference type="CDD" id="cd12167">
    <property type="entry name" value="2-Hacid_dh_8"/>
    <property type="match status" value="1"/>
</dbReference>
<dbReference type="GO" id="GO:0005829">
    <property type="term" value="C:cytosol"/>
    <property type="evidence" value="ECO:0007669"/>
    <property type="project" value="TreeGrafter"/>
</dbReference>
<keyword evidence="2" id="KW-0520">NAD</keyword>
<proteinExistence type="predicted"/>
<organism evidence="4 5">
    <name type="scientific">Lachnoclostridium phytofermentans</name>
    <dbReference type="NCBI Taxonomy" id="66219"/>
    <lineage>
        <taxon>Bacteria</taxon>
        <taxon>Bacillati</taxon>
        <taxon>Bacillota</taxon>
        <taxon>Clostridia</taxon>
        <taxon>Lachnospirales</taxon>
        <taxon>Lachnospiraceae</taxon>
    </lineage>
</organism>
<sequence>MLNILVTIPTLSAVFPTFFDASRKRELESIGNVIWNVSDKQFTKEEFAEKLRDIDICVTGWGTPVMEEEVLAYANRLQFIAHTGGSVKPYVTDACYERGIRVVSGNSVFAESVAEGVIAYALSSLRDIPKFSYELKQGIWPAQFYNRGLLGRKVGIVGYGMIARYVVSMLKPFHCGIKVYSRHIANEELEQHQMEKATLDEIFSTCDIISIHSGMTPENYHLITEELLNQMKPGALLINTARGAIIDEEALINVLNKKEIYAALDVYETEPLTSNHPLLECENALLLPHMGGPTIDRRLSVTSSVITDIHNFLEGRPLICEISASYAAKMSMY</sequence>
<evidence type="ECO:0000259" key="3">
    <source>
        <dbReference type="Pfam" id="PF02826"/>
    </source>
</evidence>
<comment type="caution">
    <text evidence="4">The sequence shown here is derived from an EMBL/GenBank/DDBJ whole genome shotgun (WGS) entry which is preliminary data.</text>
</comment>
<dbReference type="PANTHER" id="PTHR10996">
    <property type="entry name" value="2-HYDROXYACID DEHYDROGENASE-RELATED"/>
    <property type="match status" value="1"/>
</dbReference>
<name>A0A3D2X3K8_9FIRM</name>
<dbReference type="InterPro" id="IPR006140">
    <property type="entry name" value="D-isomer_DH_NAD-bd"/>
</dbReference>
<protein>
    <submittedName>
        <fullName evidence="4">Hydroxyacid dehydrogenase</fullName>
    </submittedName>
</protein>
<dbReference type="Proteomes" id="UP000262969">
    <property type="component" value="Unassembled WGS sequence"/>
</dbReference>
<dbReference type="SUPFAM" id="SSF52283">
    <property type="entry name" value="Formate/glycerate dehydrogenase catalytic domain-like"/>
    <property type="match status" value="1"/>
</dbReference>
<feature type="domain" description="D-isomer specific 2-hydroxyacid dehydrogenase NAD-binding" evidence="3">
    <location>
        <begin position="118"/>
        <end position="291"/>
    </location>
</feature>
<dbReference type="SUPFAM" id="SSF51735">
    <property type="entry name" value="NAD(P)-binding Rossmann-fold domains"/>
    <property type="match status" value="1"/>
</dbReference>
<dbReference type="InterPro" id="IPR050223">
    <property type="entry name" value="D-isomer_2-hydroxyacid_DH"/>
</dbReference>
<evidence type="ECO:0000313" key="5">
    <source>
        <dbReference type="Proteomes" id="UP000262969"/>
    </source>
</evidence>
<dbReference type="AlphaFoldDB" id="A0A3D2X3K8"/>
<evidence type="ECO:0000313" key="4">
    <source>
        <dbReference type="EMBL" id="HCL01277.1"/>
    </source>
</evidence>
<dbReference type="InterPro" id="IPR029753">
    <property type="entry name" value="D-isomer_DH_CS"/>
</dbReference>
<keyword evidence="1" id="KW-0560">Oxidoreductase</keyword>
<dbReference type="EMBL" id="DPVV01000091">
    <property type="protein sequence ID" value="HCL01277.1"/>
    <property type="molecule type" value="Genomic_DNA"/>
</dbReference>
<reference evidence="4 5" key="1">
    <citation type="journal article" date="2018" name="Nat. Biotechnol.">
        <title>A standardized bacterial taxonomy based on genome phylogeny substantially revises the tree of life.</title>
        <authorList>
            <person name="Parks D.H."/>
            <person name="Chuvochina M."/>
            <person name="Waite D.W."/>
            <person name="Rinke C."/>
            <person name="Skarshewski A."/>
            <person name="Chaumeil P.A."/>
            <person name="Hugenholtz P."/>
        </authorList>
    </citation>
    <scope>NUCLEOTIDE SEQUENCE [LARGE SCALE GENOMIC DNA]</scope>
    <source>
        <strain evidence="4">UBA11728</strain>
    </source>
</reference>
<evidence type="ECO:0000256" key="2">
    <source>
        <dbReference type="ARBA" id="ARBA00023027"/>
    </source>
</evidence>
<dbReference type="GO" id="GO:0016618">
    <property type="term" value="F:hydroxypyruvate reductase [NAD(P)H] activity"/>
    <property type="evidence" value="ECO:0007669"/>
    <property type="project" value="TreeGrafter"/>
</dbReference>
<evidence type="ECO:0000256" key="1">
    <source>
        <dbReference type="ARBA" id="ARBA00023002"/>
    </source>
</evidence>
<accession>A0A3D2X3K8</accession>
<dbReference type="GO" id="GO:0051287">
    <property type="term" value="F:NAD binding"/>
    <property type="evidence" value="ECO:0007669"/>
    <property type="project" value="InterPro"/>
</dbReference>
<dbReference type="Pfam" id="PF02826">
    <property type="entry name" value="2-Hacid_dh_C"/>
    <property type="match status" value="1"/>
</dbReference>
<dbReference type="PROSITE" id="PS00671">
    <property type="entry name" value="D_2_HYDROXYACID_DH_3"/>
    <property type="match status" value="1"/>
</dbReference>
<dbReference type="InterPro" id="IPR036291">
    <property type="entry name" value="NAD(P)-bd_dom_sf"/>
</dbReference>